<feature type="compositionally biased region" description="Polar residues" evidence="1">
    <location>
        <begin position="32"/>
        <end position="47"/>
    </location>
</feature>
<reference evidence="3" key="1">
    <citation type="submission" date="2023-05" db="EMBL/GenBank/DDBJ databases">
        <title>Nepenthes gracilis genome sequencing.</title>
        <authorList>
            <person name="Fukushima K."/>
        </authorList>
    </citation>
    <scope>NUCLEOTIDE SEQUENCE</scope>
    <source>
        <strain evidence="3">SING2019-196</strain>
    </source>
</reference>
<evidence type="ECO:0000256" key="2">
    <source>
        <dbReference type="SAM" id="Phobius"/>
    </source>
</evidence>
<feature type="transmembrane region" description="Helical" evidence="2">
    <location>
        <begin position="178"/>
        <end position="200"/>
    </location>
</feature>
<keyword evidence="4" id="KW-1185">Reference proteome</keyword>
<sequence>MSSNRIPASIQEPTSAAIQHYPGAASDPETGPSFSQSAAGTTPTSKWHQQRTRHPTAKGQISTPPAAGQHPNAATTGIQSCIIKEKNNNALPPPHHSSDAVDGCSGWCACNSPNEAGLDSQSIPDLPVPPNPEPPNPELASLVPSISPDDIGYQECPLDVSGSGANCWSFFAEVVGRLFLWIVAVLALSWSTMAGAFVLLKECWHSRIGYLAISSLHGVSMKHEDVVAACCGIISAKGWADESADAGSSHIALPRSGCWDSKVRLRLLDAGLFLLPGVHVALDGSVLLLIMKWLLGYFGALAIYWLPPDDVLLILVKLEVQ</sequence>
<keyword evidence="2" id="KW-1133">Transmembrane helix</keyword>
<protein>
    <submittedName>
        <fullName evidence="3">Uncharacterized protein</fullName>
    </submittedName>
</protein>
<keyword evidence="2" id="KW-0812">Transmembrane</keyword>
<dbReference type="EMBL" id="BSYO01000023">
    <property type="protein sequence ID" value="GMH21225.1"/>
    <property type="molecule type" value="Genomic_DNA"/>
</dbReference>
<accession>A0AAD3XYR4</accession>
<feature type="compositionally biased region" description="Polar residues" evidence="1">
    <location>
        <begin position="1"/>
        <end position="17"/>
    </location>
</feature>
<feature type="region of interest" description="Disordered" evidence="1">
    <location>
        <begin position="1"/>
        <end position="75"/>
    </location>
</feature>
<evidence type="ECO:0000313" key="4">
    <source>
        <dbReference type="Proteomes" id="UP001279734"/>
    </source>
</evidence>
<dbReference type="AlphaFoldDB" id="A0AAD3XYR4"/>
<organism evidence="3 4">
    <name type="scientific">Nepenthes gracilis</name>
    <name type="common">Slender pitcher plant</name>
    <dbReference type="NCBI Taxonomy" id="150966"/>
    <lineage>
        <taxon>Eukaryota</taxon>
        <taxon>Viridiplantae</taxon>
        <taxon>Streptophyta</taxon>
        <taxon>Embryophyta</taxon>
        <taxon>Tracheophyta</taxon>
        <taxon>Spermatophyta</taxon>
        <taxon>Magnoliopsida</taxon>
        <taxon>eudicotyledons</taxon>
        <taxon>Gunneridae</taxon>
        <taxon>Pentapetalae</taxon>
        <taxon>Caryophyllales</taxon>
        <taxon>Nepenthaceae</taxon>
        <taxon>Nepenthes</taxon>
    </lineage>
</organism>
<proteinExistence type="predicted"/>
<evidence type="ECO:0000256" key="1">
    <source>
        <dbReference type="SAM" id="MobiDB-lite"/>
    </source>
</evidence>
<name>A0AAD3XYR4_NEPGR</name>
<dbReference type="Proteomes" id="UP001279734">
    <property type="component" value="Unassembled WGS sequence"/>
</dbReference>
<evidence type="ECO:0000313" key="3">
    <source>
        <dbReference type="EMBL" id="GMH21225.1"/>
    </source>
</evidence>
<comment type="caution">
    <text evidence="3">The sequence shown here is derived from an EMBL/GenBank/DDBJ whole genome shotgun (WGS) entry which is preliminary data.</text>
</comment>
<keyword evidence="2" id="KW-0472">Membrane</keyword>
<gene>
    <name evidence="3" type="ORF">Nepgr_023067</name>
</gene>